<dbReference type="CDD" id="cd07343">
    <property type="entry name" value="M48A_Zmpste24p_like"/>
    <property type="match status" value="1"/>
</dbReference>
<feature type="binding site" evidence="12">
    <location>
        <position position="280"/>
    </location>
    <ligand>
        <name>Zn(2+)</name>
        <dbReference type="ChEBI" id="CHEBI:29105"/>
        <note>catalytic</note>
    </ligand>
</feature>
<dbReference type="PANTHER" id="PTHR10120">
    <property type="entry name" value="CAAX PRENYL PROTEASE 1"/>
    <property type="match status" value="1"/>
</dbReference>
<dbReference type="Proteomes" id="UP000199296">
    <property type="component" value="Unassembled WGS sequence"/>
</dbReference>
<feature type="transmembrane region" description="Helical" evidence="14">
    <location>
        <begin position="6"/>
        <end position="27"/>
    </location>
</feature>
<dbReference type="InterPro" id="IPR027057">
    <property type="entry name" value="CAXX_Prtase_1"/>
</dbReference>
<keyword evidence="7 12" id="KW-0862">Zinc</keyword>
<feature type="transmembrane region" description="Helical" evidence="14">
    <location>
        <begin position="148"/>
        <end position="170"/>
    </location>
</feature>
<evidence type="ECO:0000256" key="6">
    <source>
        <dbReference type="ARBA" id="ARBA00022824"/>
    </source>
</evidence>
<evidence type="ECO:0000256" key="9">
    <source>
        <dbReference type="ARBA" id="ARBA00023049"/>
    </source>
</evidence>
<dbReference type="EMBL" id="FNCW01000004">
    <property type="protein sequence ID" value="SDG61080.1"/>
    <property type="molecule type" value="Genomic_DNA"/>
</dbReference>
<feature type="transmembrane region" description="Helical" evidence="14">
    <location>
        <begin position="286"/>
        <end position="304"/>
    </location>
</feature>
<evidence type="ECO:0000313" key="18">
    <source>
        <dbReference type="Proteomes" id="UP000199296"/>
    </source>
</evidence>
<feature type="domain" description="CAAX prenyl protease 1 N-terminal" evidence="16">
    <location>
        <begin position="26"/>
        <end position="203"/>
    </location>
</feature>
<dbReference type="FunFam" id="3.30.2010.10:FF:000002">
    <property type="entry name" value="CAAX prenyl protease"/>
    <property type="match status" value="1"/>
</dbReference>
<evidence type="ECO:0000256" key="3">
    <source>
        <dbReference type="ARBA" id="ARBA00022692"/>
    </source>
</evidence>
<keyword evidence="18" id="KW-1185">Reference proteome</keyword>
<reference evidence="17 18" key="1">
    <citation type="submission" date="2016-10" db="EMBL/GenBank/DDBJ databases">
        <authorList>
            <person name="de Groot N.N."/>
        </authorList>
    </citation>
    <scope>NUCLEOTIDE SEQUENCE [LARGE SCALE GENOMIC DNA]</scope>
    <source>
        <strain evidence="17 18">DSM 19803</strain>
    </source>
</reference>
<dbReference type="Gene3D" id="3.30.2010.10">
    <property type="entry name" value="Metalloproteases ('zincins'), catalytic domain"/>
    <property type="match status" value="1"/>
</dbReference>
<evidence type="ECO:0000256" key="1">
    <source>
        <dbReference type="ARBA" id="ARBA00004477"/>
    </source>
</evidence>
<feature type="binding site" evidence="12">
    <location>
        <position position="276"/>
    </location>
    <ligand>
        <name>Zn(2+)</name>
        <dbReference type="ChEBI" id="CHEBI:29105"/>
        <note>catalytic</note>
    </ligand>
</feature>
<proteinExistence type="inferred from homology"/>
<evidence type="ECO:0000256" key="4">
    <source>
        <dbReference type="ARBA" id="ARBA00022723"/>
    </source>
</evidence>
<feature type="transmembrane region" description="Helical" evidence="14">
    <location>
        <begin position="176"/>
        <end position="194"/>
    </location>
</feature>
<keyword evidence="5 13" id="KW-0378">Hydrolase</keyword>
<keyword evidence="9 13" id="KW-0482">Metalloprotease</keyword>
<evidence type="ECO:0000256" key="11">
    <source>
        <dbReference type="PIRSR" id="PIRSR627057-1"/>
    </source>
</evidence>
<name>A0A1G7VQ93_9FLAO</name>
<evidence type="ECO:0000256" key="2">
    <source>
        <dbReference type="ARBA" id="ARBA00022670"/>
    </source>
</evidence>
<dbReference type="RefSeq" id="WP_093366194.1">
    <property type="nucleotide sequence ID" value="NZ_FNCW01000004.1"/>
</dbReference>
<dbReference type="OrthoDB" id="9781930at2"/>
<comment type="subcellular location">
    <subcellularLocation>
        <location evidence="1">Endoplasmic reticulum membrane</location>
        <topology evidence="1">Multi-pass membrane protein</topology>
    </subcellularLocation>
</comment>
<dbReference type="GO" id="GO:0071586">
    <property type="term" value="P:CAAX-box protein processing"/>
    <property type="evidence" value="ECO:0007669"/>
    <property type="project" value="InterPro"/>
</dbReference>
<evidence type="ECO:0000313" key="17">
    <source>
        <dbReference type="EMBL" id="SDG61080.1"/>
    </source>
</evidence>
<comment type="similarity">
    <text evidence="13">Belongs to the peptidase M48 family.</text>
</comment>
<feature type="transmembrane region" description="Helical" evidence="14">
    <location>
        <begin position="62"/>
        <end position="80"/>
    </location>
</feature>
<dbReference type="STRING" id="470826.SAMN04488027_10412"/>
<evidence type="ECO:0000256" key="8">
    <source>
        <dbReference type="ARBA" id="ARBA00022989"/>
    </source>
</evidence>
<evidence type="ECO:0000259" key="16">
    <source>
        <dbReference type="Pfam" id="PF16491"/>
    </source>
</evidence>
<dbReference type="AlphaFoldDB" id="A0A1G7VQ93"/>
<evidence type="ECO:0000259" key="15">
    <source>
        <dbReference type="Pfam" id="PF01435"/>
    </source>
</evidence>
<evidence type="ECO:0000256" key="7">
    <source>
        <dbReference type="ARBA" id="ARBA00022833"/>
    </source>
</evidence>
<feature type="active site" evidence="11">
    <location>
        <position position="277"/>
    </location>
</feature>
<keyword evidence="2 13" id="KW-0645">Protease</keyword>
<dbReference type="Pfam" id="PF16491">
    <property type="entry name" value="Peptidase_M48_N"/>
    <property type="match status" value="1"/>
</dbReference>
<evidence type="ECO:0000256" key="14">
    <source>
        <dbReference type="SAM" id="Phobius"/>
    </source>
</evidence>
<organism evidence="17 18">
    <name type="scientific">Psychroflexus sediminis</name>
    <dbReference type="NCBI Taxonomy" id="470826"/>
    <lineage>
        <taxon>Bacteria</taxon>
        <taxon>Pseudomonadati</taxon>
        <taxon>Bacteroidota</taxon>
        <taxon>Flavobacteriia</taxon>
        <taxon>Flavobacteriales</taxon>
        <taxon>Flavobacteriaceae</taxon>
        <taxon>Psychroflexus</taxon>
    </lineage>
</organism>
<keyword evidence="6" id="KW-0256">Endoplasmic reticulum</keyword>
<evidence type="ECO:0000256" key="10">
    <source>
        <dbReference type="ARBA" id="ARBA00023136"/>
    </source>
</evidence>
<feature type="domain" description="Peptidase M48" evidence="15">
    <location>
        <begin position="206"/>
        <end position="410"/>
    </location>
</feature>
<feature type="active site" description="Proton donor" evidence="11">
    <location>
        <position position="358"/>
    </location>
</feature>
<dbReference type="Pfam" id="PF01435">
    <property type="entry name" value="Peptidase_M48"/>
    <property type="match status" value="1"/>
</dbReference>
<accession>A0A1G7VQ93</accession>
<keyword evidence="10 14" id="KW-0472">Membrane</keyword>
<gene>
    <name evidence="17" type="ORF">SAMN04488027_10412</name>
</gene>
<dbReference type="GO" id="GO:0004222">
    <property type="term" value="F:metalloendopeptidase activity"/>
    <property type="evidence" value="ECO:0007669"/>
    <property type="project" value="InterPro"/>
</dbReference>
<sequence length="412" mass="47472">MTSELIFYLIIGLIVFNFLLESFLDYLNYTKFDAQPPEELQGLYDESEYVNSQNYKKDKFKFGLLQSVFSLALILIFLGVDGFEIVNDIANSYADNSILVSLFFFGILFAGSFILNLPFDYYFTFVIEERYDFNTSTVSLFWKDKLKSVLLTIVLGGLILSLILVFYKYVGTDFWWYTWILIAFFSVLLNMFYAKLFVPLFNKQTPLEEGELRTEIEKYATKMNFNLKNIFVIDGSKRSKKANAYFSGFGSEKRITLYDTLIEDLDKQEIVAVLAHEVGHYKKNHILINLFVSIITTGFTLWLLSLFVSEPLLAHALGVEKPSFHIGLVAFSFLYAPISLLTGILTNILSRKFEFQADDFAKTTYSARYLISGLKKLSKKSLSNLTPHPAYVFFHYSHPPLSERLKNLKNNS</sequence>
<feature type="transmembrane region" description="Helical" evidence="14">
    <location>
        <begin position="100"/>
        <end position="127"/>
    </location>
</feature>
<keyword evidence="4 12" id="KW-0479">Metal-binding</keyword>
<keyword evidence="8 14" id="KW-1133">Transmembrane helix</keyword>
<feature type="transmembrane region" description="Helical" evidence="14">
    <location>
        <begin position="324"/>
        <end position="345"/>
    </location>
</feature>
<comment type="cofactor">
    <cofactor evidence="12 13">
        <name>Zn(2+)</name>
        <dbReference type="ChEBI" id="CHEBI:29105"/>
    </cofactor>
    <text evidence="12 13">Binds 1 zinc ion per subunit.</text>
</comment>
<protein>
    <submittedName>
        <fullName evidence="17">STE24 endopeptidase</fullName>
    </submittedName>
</protein>
<dbReference type="InterPro" id="IPR032456">
    <property type="entry name" value="Peptidase_M48_N"/>
</dbReference>
<evidence type="ECO:0000256" key="13">
    <source>
        <dbReference type="RuleBase" id="RU003983"/>
    </source>
</evidence>
<keyword evidence="3 14" id="KW-0812">Transmembrane</keyword>
<evidence type="ECO:0000256" key="12">
    <source>
        <dbReference type="PIRSR" id="PIRSR627057-2"/>
    </source>
</evidence>
<feature type="binding site" evidence="12">
    <location>
        <position position="354"/>
    </location>
    <ligand>
        <name>Zn(2+)</name>
        <dbReference type="ChEBI" id="CHEBI:29105"/>
        <note>catalytic</note>
    </ligand>
</feature>
<evidence type="ECO:0000256" key="5">
    <source>
        <dbReference type="ARBA" id="ARBA00022801"/>
    </source>
</evidence>
<dbReference type="GO" id="GO:0046872">
    <property type="term" value="F:metal ion binding"/>
    <property type="evidence" value="ECO:0007669"/>
    <property type="project" value="UniProtKB-KW"/>
</dbReference>
<dbReference type="InterPro" id="IPR001915">
    <property type="entry name" value="Peptidase_M48"/>
</dbReference>